<reference evidence="2 3" key="1">
    <citation type="submission" date="2016-06" db="EMBL/GenBank/DDBJ databases">
        <title>Complete genome sequence of a deep-branching marine Gamma Proteobacterium Woeseia oceani type strain XK5.</title>
        <authorList>
            <person name="Mu D."/>
            <person name="Du Z."/>
        </authorList>
    </citation>
    <scope>NUCLEOTIDE SEQUENCE [LARGE SCALE GENOMIC DNA]</scope>
    <source>
        <strain evidence="2 3">XK5</strain>
    </source>
</reference>
<dbReference type="EMBL" id="CP016268">
    <property type="protein sequence ID" value="ANO51627.1"/>
    <property type="molecule type" value="Genomic_DNA"/>
</dbReference>
<dbReference type="AlphaFoldDB" id="A0A193LGI9"/>
<gene>
    <name evidence="2" type="ORF">BA177_10810</name>
</gene>
<protein>
    <recommendedName>
        <fullName evidence="1">AB hydrolase-1 domain-containing protein</fullName>
    </recommendedName>
</protein>
<dbReference type="Proteomes" id="UP000092695">
    <property type="component" value="Chromosome"/>
</dbReference>
<dbReference type="Pfam" id="PF00561">
    <property type="entry name" value="Abhydrolase_1"/>
    <property type="match status" value="1"/>
</dbReference>
<dbReference type="STRING" id="1548547.BA177_10810"/>
<dbReference type="KEGG" id="woc:BA177_10810"/>
<evidence type="ECO:0000313" key="3">
    <source>
        <dbReference type="Proteomes" id="UP000092695"/>
    </source>
</evidence>
<dbReference type="SUPFAM" id="SSF53474">
    <property type="entry name" value="alpha/beta-Hydrolases"/>
    <property type="match status" value="1"/>
</dbReference>
<keyword evidence="3" id="KW-1185">Reference proteome</keyword>
<dbReference type="Gene3D" id="3.40.50.1820">
    <property type="entry name" value="alpha/beta hydrolase"/>
    <property type="match status" value="1"/>
</dbReference>
<sequence>MDSHAVTPPPLFLALLEAPRALTEASALWPSGRFLRNLEPGDGHAVMTLPGFMASDNSTRTLRRYLRSWGYGAHPWDLGRNFGVRNGEHLDDALDERLLKLYQQSGRKVSLVGWSLGGLLALEAARRNSSIVRSVISLGSPLGDPKATNLWRLYELLTGQQVTSDEVRERILQLRQPIADVPVTAIYSRSDAVVSWKIAQLPDCDMVESIGVDASHLGMGFNPAVLYAIADRLRQVEADWLPFDNSGVRRFFFR</sequence>
<dbReference type="InterPro" id="IPR029058">
    <property type="entry name" value="AB_hydrolase_fold"/>
</dbReference>
<feature type="domain" description="AB hydrolase-1" evidence="1">
    <location>
        <begin position="106"/>
        <end position="193"/>
    </location>
</feature>
<evidence type="ECO:0000313" key="2">
    <source>
        <dbReference type="EMBL" id="ANO51627.1"/>
    </source>
</evidence>
<proteinExistence type="predicted"/>
<dbReference type="InterPro" id="IPR000073">
    <property type="entry name" value="AB_hydrolase_1"/>
</dbReference>
<organism evidence="2 3">
    <name type="scientific">Woeseia oceani</name>
    <dbReference type="NCBI Taxonomy" id="1548547"/>
    <lineage>
        <taxon>Bacteria</taxon>
        <taxon>Pseudomonadati</taxon>
        <taxon>Pseudomonadota</taxon>
        <taxon>Gammaproteobacteria</taxon>
        <taxon>Woeseiales</taxon>
        <taxon>Woeseiaceae</taxon>
        <taxon>Woeseia</taxon>
    </lineage>
</organism>
<name>A0A193LGI9_9GAMM</name>
<evidence type="ECO:0000259" key="1">
    <source>
        <dbReference type="Pfam" id="PF00561"/>
    </source>
</evidence>
<accession>A0A193LGI9</accession>